<dbReference type="InterPro" id="IPR007374">
    <property type="entry name" value="ASCH_domain"/>
</dbReference>
<sequence length="183" mass="20299">MGGLKGRQTPHRRMKPSPLTALYNESIVAAMWKEGQMDAELRCVLKAAFPGEDARYFFAMSIGSAPEQADEGAALILEGTKTLTSSPFWDYPDGVIPFVGALGVLLDGARQPRGVVETTRVEVLPFGAVTEDMAHAYGEGERTVEWWRRVMGEFYLASATSHGATFTEDTSLIWEWFRVVRHL</sequence>
<dbReference type="OrthoDB" id="9807542at2"/>
<feature type="domain" description="ASCH" evidence="1">
    <location>
        <begin position="60"/>
        <end position="181"/>
    </location>
</feature>
<keyword evidence="3" id="KW-1185">Reference proteome</keyword>
<dbReference type="SUPFAM" id="SSF88697">
    <property type="entry name" value="PUA domain-like"/>
    <property type="match status" value="1"/>
</dbReference>
<dbReference type="AlphaFoldDB" id="A0A502G1H4"/>
<proteinExistence type="predicted"/>
<name>A0A502G1H4_9PROT</name>
<dbReference type="Pfam" id="PF04266">
    <property type="entry name" value="ASCH"/>
    <property type="match status" value="1"/>
</dbReference>
<dbReference type="Gene3D" id="3.10.400.10">
    <property type="entry name" value="Sulfate adenylyltransferase"/>
    <property type="match status" value="1"/>
</dbReference>
<comment type="caution">
    <text evidence="2">The sequence shown here is derived from an EMBL/GenBank/DDBJ whole genome shotgun (WGS) entry which is preliminary data.</text>
</comment>
<dbReference type="PANTHER" id="PTHR39203:SF1">
    <property type="entry name" value="CYTOPLASMIC PROTEIN"/>
    <property type="match status" value="1"/>
</dbReference>
<organism evidence="2 3">
    <name type="scientific">Muricoccus nepalensis</name>
    <dbReference type="NCBI Taxonomy" id="1854500"/>
    <lineage>
        <taxon>Bacteria</taxon>
        <taxon>Pseudomonadati</taxon>
        <taxon>Pseudomonadota</taxon>
        <taxon>Alphaproteobacteria</taxon>
        <taxon>Acetobacterales</taxon>
        <taxon>Roseomonadaceae</taxon>
        <taxon>Muricoccus</taxon>
    </lineage>
</organism>
<evidence type="ECO:0000313" key="3">
    <source>
        <dbReference type="Proteomes" id="UP000317078"/>
    </source>
</evidence>
<dbReference type="InterPro" id="IPR015947">
    <property type="entry name" value="PUA-like_sf"/>
</dbReference>
<reference evidence="2 3" key="1">
    <citation type="journal article" date="2019" name="Environ. Microbiol.">
        <title>Species interactions and distinct microbial communities in high Arctic permafrost affected cryosols are associated with the CH4 and CO2 gas fluxes.</title>
        <authorList>
            <person name="Altshuler I."/>
            <person name="Hamel J."/>
            <person name="Turney S."/>
            <person name="Magnuson E."/>
            <person name="Levesque R."/>
            <person name="Greer C."/>
            <person name="Whyte L.G."/>
        </authorList>
    </citation>
    <scope>NUCLEOTIDE SEQUENCE [LARGE SCALE GENOMIC DNA]</scope>
    <source>
        <strain evidence="2 3">S9.3B</strain>
    </source>
</reference>
<evidence type="ECO:0000313" key="2">
    <source>
        <dbReference type="EMBL" id="TPG55708.1"/>
    </source>
</evidence>
<dbReference type="PANTHER" id="PTHR39203">
    <property type="entry name" value="CYTOPLASMIC PROTEIN-RELATED"/>
    <property type="match status" value="1"/>
</dbReference>
<dbReference type="SMART" id="SM01022">
    <property type="entry name" value="ASCH"/>
    <property type="match status" value="1"/>
</dbReference>
<dbReference type="Proteomes" id="UP000317078">
    <property type="component" value="Unassembled WGS sequence"/>
</dbReference>
<evidence type="ECO:0000259" key="1">
    <source>
        <dbReference type="SMART" id="SM01022"/>
    </source>
</evidence>
<dbReference type="InterPro" id="IPR009326">
    <property type="entry name" value="DUF984"/>
</dbReference>
<dbReference type="EMBL" id="RCZP01000012">
    <property type="protein sequence ID" value="TPG55708.1"/>
    <property type="molecule type" value="Genomic_DNA"/>
</dbReference>
<gene>
    <name evidence="2" type="ORF">EAH89_14200</name>
</gene>
<accession>A0A502G1H4</accession>
<protein>
    <submittedName>
        <fullName evidence="2">ASCH domain-containing protein</fullName>
    </submittedName>
</protein>